<keyword evidence="2" id="KW-1185">Reference proteome</keyword>
<dbReference type="GO" id="GO:0016301">
    <property type="term" value="F:kinase activity"/>
    <property type="evidence" value="ECO:0007669"/>
    <property type="project" value="UniProtKB-KW"/>
</dbReference>
<proteinExistence type="predicted"/>
<evidence type="ECO:0000313" key="2">
    <source>
        <dbReference type="Proteomes" id="UP001597094"/>
    </source>
</evidence>
<name>A0ABW3SQL2_9BACT</name>
<reference evidence="2" key="1">
    <citation type="journal article" date="2019" name="Int. J. Syst. Evol. Microbiol.">
        <title>The Global Catalogue of Microorganisms (GCM) 10K type strain sequencing project: providing services to taxonomists for standard genome sequencing and annotation.</title>
        <authorList>
            <consortium name="The Broad Institute Genomics Platform"/>
            <consortium name="The Broad Institute Genome Sequencing Center for Infectious Disease"/>
            <person name="Wu L."/>
            <person name="Ma J."/>
        </authorList>
    </citation>
    <scope>NUCLEOTIDE SEQUENCE [LARGE SCALE GENOMIC DNA]</scope>
    <source>
        <strain evidence="2">JCM 31319</strain>
    </source>
</reference>
<gene>
    <name evidence="1" type="ORF">ACFQ2O_11735</name>
</gene>
<keyword evidence="1" id="KW-0418">Kinase</keyword>
<evidence type="ECO:0000313" key="1">
    <source>
        <dbReference type="EMBL" id="MFD1186878.1"/>
    </source>
</evidence>
<keyword evidence="1" id="KW-0808">Transferase</keyword>
<dbReference type="RefSeq" id="WP_377527683.1">
    <property type="nucleotide sequence ID" value="NZ_JBHTLD010000099.1"/>
</dbReference>
<organism evidence="1 2">
    <name type="scientific">Pontibacter rugosus</name>
    <dbReference type="NCBI Taxonomy" id="1745966"/>
    <lineage>
        <taxon>Bacteria</taxon>
        <taxon>Pseudomonadati</taxon>
        <taxon>Bacteroidota</taxon>
        <taxon>Cytophagia</taxon>
        <taxon>Cytophagales</taxon>
        <taxon>Hymenobacteraceae</taxon>
        <taxon>Pontibacter</taxon>
    </lineage>
</organism>
<protein>
    <submittedName>
        <fullName evidence="1">Histidine kinase</fullName>
    </submittedName>
</protein>
<dbReference type="Proteomes" id="UP001597094">
    <property type="component" value="Unassembled WGS sequence"/>
</dbReference>
<sequence length="116" mass="13512">MELARLDFQQLRVKHIAHKSKVRAVLYGGGYSERYFQEDNPVSQWFSTVGSVKYSREAWFPQLYRLHRDFSVLAEELIKMYGSDLIEQAHEGLGELSAVSEIFLHTLSTIERQYPS</sequence>
<accession>A0ABW3SQL2</accession>
<dbReference type="EMBL" id="JBHTLD010000099">
    <property type="protein sequence ID" value="MFD1186878.1"/>
    <property type="molecule type" value="Genomic_DNA"/>
</dbReference>
<comment type="caution">
    <text evidence="1">The sequence shown here is derived from an EMBL/GenBank/DDBJ whole genome shotgun (WGS) entry which is preliminary data.</text>
</comment>